<dbReference type="AlphaFoldDB" id="A0A0R3CSK0"/>
<protein>
    <submittedName>
        <fullName evidence="1">Uncharacterized protein</fullName>
    </submittedName>
</protein>
<name>A0A0R3CSK0_9BRAD</name>
<sequence>MEENKQKYGREWATIASQHAPKQRNRVLQIFYDPHFAPPLAFQLKHPQTPVAPLAATLIVSDSRFPLASYA</sequence>
<reference evidence="1 2" key="1">
    <citation type="submission" date="2015-09" db="EMBL/GenBank/DDBJ databases">
        <title>Draft Genome Sequence of Bradyrhizobium manausense Strain BR 3351T, a Novel Symbiotic Nitrogen-Fixing Alphaproteobacterium Isolated from Brazilian Amazon Rain Forest.</title>
        <authorList>
            <person name="De Araujo J.L."/>
            <person name="Zilli J.E."/>
        </authorList>
    </citation>
    <scope>NUCLEOTIDE SEQUENCE [LARGE SCALE GENOMIC DNA]</scope>
    <source>
        <strain evidence="1 2">BR3351</strain>
    </source>
</reference>
<gene>
    <name evidence="1" type="ORF">AOQ71_36995</name>
</gene>
<evidence type="ECO:0000313" key="2">
    <source>
        <dbReference type="Proteomes" id="UP000051936"/>
    </source>
</evidence>
<accession>A0A0R3CSK0</accession>
<proteinExistence type="predicted"/>
<keyword evidence="2" id="KW-1185">Reference proteome</keyword>
<dbReference type="RefSeq" id="WP_057757832.1">
    <property type="nucleotide sequence ID" value="NZ_LJYG01000112.1"/>
</dbReference>
<dbReference type="STRING" id="989370.AOQ71_36995"/>
<dbReference type="Proteomes" id="UP000051936">
    <property type="component" value="Unassembled WGS sequence"/>
</dbReference>
<organism evidence="1 2">
    <name type="scientific">Bradyrhizobium manausense</name>
    <dbReference type="NCBI Taxonomy" id="989370"/>
    <lineage>
        <taxon>Bacteria</taxon>
        <taxon>Pseudomonadati</taxon>
        <taxon>Pseudomonadota</taxon>
        <taxon>Alphaproteobacteria</taxon>
        <taxon>Hyphomicrobiales</taxon>
        <taxon>Nitrobacteraceae</taxon>
        <taxon>Bradyrhizobium</taxon>
    </lineage>
</organism>
<dbReference type="EMBL" id="LJYG01000112">
    <property type="protein sequence ID" value="KRQ00643.1"/>
    <property type="molecule type" value="Genomic_DNA"/>
</dbReference>
<evidence type="ECO:0000313" key="1">
    <source>
        <dbReference type="EMBL" id="KRQ00643.1"/>
    </source>
</evidence>
<comment type="caution">
    <text evidence="1">The sequence shown here is derived from an EMBL/GenBank/DDBJ whole genome shotgun (WGS) entry which is preliminary data.</text>
</comment>